<evidence type="ECO:0000256" key="4">
    <source>
        <dbReference type="ARBA" id="ARBA00022723"/>
    </source>
</evidence>
<dbReference type="InterPro" id="IPR033577">
    <property type="entry name" value="AOPep"/>
</dbReference>
<reference evidence="10" key="1">
    <citation type="submission" date="2023-01" db="EMBL/GenBank/DDBJ databases">
        <title>Genome assembly of the deep-sea coral Lophelia pertusa.</title>
        <authorList>
            <person name="Herrera S."/>
            <person name="Cordes E."/>
        </authorList>
    </citation>
    <scope>NUCLEOTIDE SEQUENCE</scope>
    <source>
        <strain evidence="10">USNM1676648</strain>
        <tissue evidence="10">Polyp</tissue>
    </source>
</reference>
<dbReference type="Gene3D" id="1.25.40.320">
    <property type="entry name" value="Peptidase M1, leukotriene A4 hydrolase/aminopeptidase C-terminal domain"/>
    <property type="match status" value="1"/>
</dbReference>
<keyword evidence="7" id="KW-0482">Metalloprotease</keyword>
<accession>A0A9W9ZYD4</accession>
<evidence type="ECO:0000256" key="7">
    <source>
        <dbReference type="ARBA" id="ARBA00023049"/>
    </source>
</evidence>
<dbReference type="InterPro" id="IPR016024">
    <property type="entry name" value="ARM-type_fold"/>
</dbReference>
<evidence type="ECO:0000313" key="11">
    <source>
        <dbReference type="Proteomes" id="UP001163046"/>
    </source>
</evidence>
<evidence type="ECO:0000256" key="5">
    <source>
        <dbReference type="ARBA" id="ARBA00022801"/>
    </source>
</evidence>
<dbReference type="AlphaFoldDB" id="A0A9W9ZYD4"/>
<comment type="similarity">
    <text evidence="2">Belongs to the peptidase M1 family.</text>
</comment>
<evidence type="ECO:0000313" key="10">
    <source>
        <dbReference type="EMBL" id="KAJ7389710.1"/>
    </source>
</evidence>
<comment type="cofactor">
    <cofactor evidence="1">
        <name>Zn(2+)</name>
        <dbReference type="ChEBI" id="CHEBI:29105"/>
    </cofactor>
</comment>
<feature type="region of interest" description="Disordered" evidence="8">
    <location>
        <begin position="1"/>
        <end position="24"/>
    </location>
</feature>
<dbReference type="GO" id="GO:0008270">
    <property type="term" value="F:zinc ion binding"/>
    <property type="evidence" value="ECO:0007669"/>
    <property type="project" value="InterPro"/>
</dbReference>
<dbReference type="Proteomes" id="UP001163046">
    <property type="component" value="Unassembled WGS sequence"/>
</dbReference>
<evidence type="ECO:0000256" key="8">
    <source>
        <dbReference type="SAM" id="MobiDB-lite"/>
    </source>
</evidence>
<dbReference type="SMART" id="SM01263">
    <property type="entry name" value="Leuk-A4-hydro_C"/>
    <property type="match status" value="1"/>
</dbReference>
<name>A0A9W9ZYD4_9CNID</name>
<dbReference type="GO" id="GO:0006508">
    <property type="term" value="P:proteolysis"/>
    <property type="evidence" value="ECO:0007669"/>
    <property type="project" value="UniProtKB-KW"/>
</dbReference>
<evidence type="ECO:0000256" key="3">
    <source>
        <dbReference type="ARBA" id="ARBA00022670"/>
    </source>
</evidence>
<dbReference type="PANTHER" id="PTHR46627:SF1">
    <property type="entry name" value="AMINOPEPTIDASE O"/>
    <property type="match status" value="1"/>
</dbReference>
<feature type="compositionally biased region" description="Basic residues" evidence="8">
    <location>
        <begin position="10"/>
        <end position="23"/>
    </location>
</feature>
<dbReference type="InterPro" id="IPR015211">
    <property type="entry name" value="Peptidase_M1_C"/>
</dbReference>
<gene>
    <name evidence="10" type="primary">AOPEP_2</name>
    <name evidence="10" type="ORF">OS493_029610</name>
</gene>
<organism evidence="10 11">
    <name type="scientific">Desmophyllum pertusum</name>
    <dbReference type="NCBI Taxonomy" id="174260"/>
    <lineage>
        <taxon>Eukaryota</taxon>
        <taxon>Metazoa</taxon>
        <taxon>Cnidaria</taxon>
        <taxon>Anthozoa</taxon>
        <taxon>Hexacorallia</taxon>
        <taxon>Scleractinia</taxon>
        <taxon>Caryophylliina</taxon>
        <taxon>Caryophylliidae</taxon>
        <taxon>Desmophyllum</taxon>
    </lineage>
</organism>
<keyword evidence="6" id="KW-0862">Zinc</keyword>
<keyword evidence="4" id="KW-0479">Metal-binding</keyword>
<comment type="caution">
    <text evidence="10">The sequence shown here is derived from an EMBL/GenBank/DDBJ whole genome shotgun (WGS) entry which is preliminary data.</text>
</comment>
<keyword evidence="5" id="KW-0378">Hydrolase</keyword>
<proteinExistence type="inferred from homology"/>
<dbReference type="InterPro" id="IPR038502">
    <property type="entry name" value="M1_LTA-4_hydro/amino_C_sf"/>
</dbReference>
<feature type="domain" description="Peptidase M1 leukotriene A4 hydrolase/aminopeptidase C-terminal" evidence="9">
    <location>
        <begin position="7"/>
        <end position="109"/>
    </location>
</feature>
<dbReference type="OrthoDB" id="79562at2759"/>
<dbReference type="EMBL" id="MU825426">
    <property type="protein sequence ID" value="KAJ7389710.1"/>
    <property type="molecule type" value="Genomic_DNA"/>
</dbReference>
<sequence length="213" mass="24378">MWKKQDTVNKRNKTLKVRKRKKPPSSTLEVAEQVVLLLEKLLERETISHSTLRQLEKCYNLSNGNAEIHSRAAGVQRFLVEDQGMGIYLFGELIISQQPKQRALVDEVLEEIGPRWIDVLTKQSKTYCLQTFISSNRDDATIAILTGPDSVKSLKTFIDVTDYKGMGIYLFDELIISQQPKQRALVDEVLEEIGPEMDRCTYQTVKDMLEGND</sequence>
<evidence type="ECO:0000256" key="2">
    <source>
        <dbReference type="ARBA" id="ARBA00010136"/>
    </source>
</evidence>
<dbReference type="GO" id="GO:0005730">
    <property type="term" value="C:nucleolus"/>
    <property type="evidence" value="ECO:0007669"/>
    <property type="project" value="InterPro"/>
</dbReference>
<keyword evidence="11" id="KW-1185">Reference proteome</keyword>
<protein>
    <submittedName>
        <fullName evidence="10">Chromosome 9 3</fullName>
    </submittedName>
</protein>
<dbReference type="SUPFAM" id="SSF48371">
    <property type="entry name" value="ARM repeat"/>
    <property type="match status" value="1"/>
</dbReference>
<evidence type="ECO:0000256" key="6">
    <source>
        <dbReference type="ARBA" id="ARBA00022833"/>
    </source>
</evidence>
<dbReference type="GO" id="GO:0070006">
    <property type="term" value="F:metalloaminopeptidase activity"/>
    <property type="evidence" value="ECO:0007669"/>
    <property type="project" value="InterPro"/>
</dbReference>
<evidence type="ECO:0000259" key="9">
    <source>
        <dbReference type="SMART" id="SM01263"/>
    </source>
</evidence>
<keyword evidence="3" id="KW-0645">Protease</keyword>
<evidence type="ECO:0000256" key="1">
    <source>
        <dbReference type="ARBA" id="ARBA00001947"/>
    </source>
</evidence>
<dbReference type="PANTHER" id="PTHR46627">
    <property type="entry name" value="AMINOPEPTIDASE O"/>
    <property type="match status" value="1"/>
</dbReference>